<keyword evidence="2" id="KW-1185">Reference proteome</keyword>
<name>A0ABQ8JZ64_9APHY</name>
<reference evidence="1 2" key="1">
    <citation type="journal article" date="2021" name="Environ. Microbiol.">
        <title>Gene family expansions and transcriptome signatures uncover fungal adaptations to wood decay.</title>
        <authorList>
            <person name="Hage H."/>
            <person name="Miyauchi S."/>
            <person name="Viragh M."/>
            <person name="Drula E."/>
            <person name="Min B."/>
            <person name="Chaduli D."/>
            <person name="Navarro D."/>
            <person name="Favel A."/>
            <person name="Norest M."/>
            <person name="Lesage-Meessen L."/>
            <person name="Balint B."/>
            <person name="Merenyi Z."/>
            <person name="de Eugenio L."/>
            <person name="Morin E."/>
            <person name="Martinez A.T."/>
            <person name="Baldrian P."/>
            <person name="Stursova M."/>
            <person name="Martinez M.J."/>
            <person name="Novotny C."/>
            <person name="Magnuson J.K."/>
            <person name="Spatafora J.W."/>
            <person name="Maurice S."/>
            <person name="Pangilinan J."/>
            <person name="Andreopoulos W."/>
            <person name="LaButti K."/>
            <person name="Hundley H."/>
            <person name="Na H."/>
            <person name="Kuo A."/>
            <person name="Barry K."/>
            <person name="Lipzen A."/>
            <person name="Henrissat B."/>
            <person name="Riley R."/>
            <person name="Ahrendt S."/>
            <person name="Nagy L.G."/>
            <person name="Grigoriev I.V."/>
            <person name="Martin F."/>
            <person name="Rosso M.N."/>
        </authorList>
    </citation>
    <scope>NUCLEOTIDE SEQUENCE [LARGE SCALE GENOMIC DNA]</scope>
    <source>
        <strain evidence="1 2">CIRM-BRFM 1785</strain>
    </source>
</reference>
<dbReference type="EMBL" id="JADCUA010000037">
    <property type="protein sequence ID" value="KAH9829548.1"/>
    <property type="molecule type" value="Genomic_DNA"/>
</dbReference>
<comment type="caution">
    <text evidence="1">The sequence shown here is derived from an EMBL/GenBank/DDBJ whole genome shotgun (WGS) entry which is preliminary data.</text>
</comment>
<gene>
    <name evidence="1" type="ORF">C8Q71DRAFT_400487</name>
</gene>
<proteinExistence type="predicted"/>
<protein>
    <submittedName>
        <fullName evidence="1">Uncharacterized protein</fullName>
    </submittedName>
</protein>
<evidence type="ECO:0000313" key="1">
    <source>
        <dbReference type="EMBL" id="KAH9829548.1"/>
    </source>
</evidence>
<organism evidence="1 2">
    <name type="scientific">Rhodofomes roseus</name>
    <dbReference type="NCBI Taxonomy" id="34475"/>
    <lineage>
        <taxon>Eukaryota</taxon>
        <taxon>Fungi</taxon>
        <taxon>Dikarya</taxon>
        <taxon>Basidiomycota</taxon>
        <taxon>Agaricomycotina</taxon>
        <taxon>Agaricomycetes</taxon>
        <taxon>Polyporales</taxon>
        <taxon>Rhodofomes</taxon>
    </lineage>
</organism>
<sequence>MSICIDAPRAASRWTDGQLLQRDKGSSTARLEEAVLVSSLANLKASGGTSSRENIASSAHGQKCPNGGCCCDCGASMYLPYACGRHSPRMGRGPSEAYGKAQALQRARQFTHVSTSRERRVRQYADVTTSRERDMQLADERPLQARRCQGRLLTCGESSLRVFTASSGLIACIDTVYVQVQAHLRTVVTDSPQGVFPFFLFLSRHVHTETRFANARKVPEPHKPRAPYGEANLWPKKHLFFADLGRFRVFCLSPANLRPPS</sequence>
<evidence type="ECO:0000313" key="2">
    <source>
        <dbReference type="Proteomes" id="UP000814176"/>
    </source>
</evidence>
<dbReference type="Proteomes" id="UP000814176">
    <property type="component" value="Unassembled WGS sequence"/>
</dbReference>
<accession>A0ABQ8JZ64</accession>
<dbReference type="RefSeq" id="XP_047773004.1">
    <property type="nucleotide sequence ID" value="XM_047918324.1"/>
</dbReference>
<dbReference type="GeneID" id="71999056"/>